<sequence>MSGGRRILLAGESWSTTSVHTKGFDTFHTSTYEEGAWPFIHALEAGGWSVEFQPNHVAAEKFPYTVEELSVYDLVVLSDIGANTLLLTNAVFTGGRAAPANRLASLAAWVAGGGSLLMVGGYLSFQGIEGKANYRSTALAEVLPVVMEIGDDREETPEAIVPHADGGHEITRGLEGDWPGILGFQRMTPAPGAEVVATVGSHPLVVVGQHGAGRVAAVTTDMGPHWLTSPFVEWPGYARLWNQLAQWLTRAGATETER</sequence>
<protein>
    <submittedName>
        <fullName evidence="2">Membrane protein</fullName>
    </submittedName>
</protein>
<evidence type="ECO:0000259" key="1">
    <source>
        <dbReference type="Pfam" id="PF07090"/>
    </source>
</evidence>
<dbReference type="Gene3D" id="3.40.50.880">
    <property type="match status" value="1"/>
</dbReference>
<dbReference type="CDD" id="cd03143">
    <property type="entry name" value="A4_beta-galactosidase_middle_domain"/>
    <property type="match status" value="1"/>
</dbReference>
<dbReference type="PANTHER" id="PTHR37947">
    <property type="entry name" value="BLL2462 PROTEIN"/>
    <property type="match status" value="1"/>
</dbReference>
<evidence type="ECO:0000313" key="3">
    <source>
        <dbReference type="Proteomes" id="UP001226691"/>
    </source>
</evidence>
<accession>A0ABU0TWQ1</accession>
<dbReference type="InterPro" id="IPR029062">
    <property type="entry name" value="Class_I_gatase-like"/>
</dbReference>
<comment type="caution">
    <text evidence="2">The sequence shown here is derived from an EMBL/GenBank/DDBJ whole genome shotgun (WGS) entry which is preliminary data.</text>
</comment>
<evidence type="ECO:0000313" key="2">
    <source>
        <dbReference type="EMBL" id="MDQ1124064.1"/>
    </source>
</evidence>
<dbReference type="Pfam" id="PF07090">
    <property type="entry name" value="GATase1_like"/>
    <property type="match status" value="1"/>
</dbReference>
<proteinExistence type="predicted"/>
<dbReference type="RefSeq" id="WP_307484499.1">
    <property type="nucleotide sequence ID" value="NZ_JAUTBF010000001.1"/>
</dbReference>
<dbReference type="InterPro" id="IPR010768">
    <property type="entry name" value="GATase1-like"/>
</dbReference>
<dbReference type="PANTHER" id="PTHR37947:SF2">
    <property type="entry name" value="VON WILLEBRAND FACTOR TYPE A"/>
    <property type="match status" value="1"/>
</dbReference>
<dbReference type="Proteomes" id="UP001226691">
    <property type="component" value="Unassembled WGS sequence"/>
</dbReference>
<feature type="domain" description="Putative glutamine amidotransferase" evidence="1">
    <location>
        <begin position="6"/>
        <end position="249"/>
    </location>
</feature>
<keyword evidence="3" id="KW-1185">Reference proteome</keyword>
<gene>
    <name evidence="2" type="ORF">QE412_002637</name>
</gene>
<dbReference type="EMBL" id="JAUTBF010000001">
    <property type="protein sequence ID" value="MDQ1124064.1"/>
    <property type="molecule type" value="Genomic_DNA"/>
</dbReference>
<dbReference type="SUPFAM" id="SSF52317">
    <property type="entry name" value="Class I glutamine amidotransferase-like"/>
    <property type="match status" value="1"/>
</dbReference>
<reference evidence="2 3" key="1">
    <citation type="submission" date="2023-07" db="EMBL/GenBank/DDBJ databases">
        <title>Functional and genomic diversity of the sorghum phyllosphere microbiome.</title>
        <authorList>
            <person name="Shade A."/>
        </authorList>
    </citation>
    <scope>NUCLEOTIDE SEQUENCE [LARGE SCALE GENOMIC DNA]</scope>
    <source>
        <strain evidence="2 3">SORGH_AS_1207</strain>
    </source>
</reference>
<name>A0ABU0TWQ1_MICTR</name>
<organism evidence="2 3">
    <name type="scientific">Microbacterium trichothecenolyticum</name>
    <name type="common">Aureobacterium trichothecenolyticum</name>
    <dbReference type="NCBI Taxonomy" id="69370"/>
    <lineage>
        <taxon>Bacteria</taxon>
        <taxon>Bacillati</taxon>
        <taxon>Actinomycetota</taxon>
        <taxon>Actinomycetes</taxon>
        <taxon>Micrococcales</taxon>
        <taxon>Microbacteriaceae</taxon>
        <taxon>Microbacterium</taxon>
    </lineage>
</organism>